<feature type="compositionally biased region" description="Pro residues" evidence="1">
    <location>
        <begin position="48"/>
        <end position="68"/>
    </location>
</feature>
<gene>
    <name evidence="4" type="primary">LOC103506614</name>
</gene>
<evidence type="ECO:0000313" key="4">
    <source>
        <dbReference type="RefSeq" id="XP_008469231.1"/>
    </source>
</evidence>
<proteinExistence type="predicted"/>
<dbReference type="RefSeq" id="XP_008469231.1">
    <property type="nucleotide sequence ID" value="XM_008471009.3"/>
</dbReference>
<dbReference type="KEGG" id="dci:103506614"/>
<dbReference type="GeneID" id="103506614"/>
<sequence>MLFLCLTLCSNCLFYTKSALPPCSTPVEDSKPTNGMIESASSSDDEPPPLPPPRNASLPPFKPLPSLPSLPVTPTEEDKEVLRPSSPESDVQSDSSLINGNGSTAGVTNNNPRKRKTEEKAERIAEKVKQIKKKQSEAEDKKKKSLERWAFAMKLLTNPYSIVGLLALGGGLYYYALSVTHAHGARSATTL</sequence>
<feature type="chain" id="PRO_5010356560" evidence="2">
    <location>
        <begin position="20"/>
        <end position="191"/>
    </location>
</feature>
<dbReference type="PaxDb" id="121845-A0A1S3CWL9"/>
<dbReference type="AlphaFoldDB" id="A0A1S3CWL9"/>
<evidence type="ECO:0000256" key="2">
    <source>
        <dbReference type="SAM" id="SignalP"/>
    </source>
</evidence>
<feature type="region of interest" description="Disordered" evidence="1">
    <location>
        <begin position="23"/>
        <end position="143"/>
    </location>
</feature>
<evidence type="ECO:0000313" key="3">
    <source>
        <dbReference type="Proteomes" id="UP000079169"/>
    </source>
</evidence>
<reference evidence="4" key="1">
    <citation type="submission" date="2025-08" db="UniProtKB">
        <authorList>
            <consortium name="RefSeq"/>
        </authorList>
    </citation>
    <scope>IDENTIFICATION</scope>
</reference>
<evidence type="ECO:0000256" key="1">
    <source>
        <dbReference type="SAM" id="MobiDB-lite"/>
    </source>
</evidence>
<feature type="signal peptide" evidence="2">
    <location>
        <begin position="1"/>
        <end position="19"/>
    </location>
</feature>
<protein>
    <submittedName>
        <fullName evidence="4">Hepatoma-derived growth factor-related protein 2-like</fullName>
    </submittedName>
</protein>
<feature type="compositionally biased region" description="Polar residues" evidence="1">
    <location>
        <begin position="97"/>
        <end position="111"/>
    </location>
</feature>
<name>A0A1S3CWL9_DIACI</name>
<accession>A0A1S3CWL9</accession>
<feature type="compositionally biased region" description="Low complexity" evidence="1">
    <location>
        <begin position="84"/>
        <end position="96"/>
    </location>
</feature>
<keyword evidence="3" id="KW-1185">Reference proteome</keyword>
<organism evidence="3 4">
    <name type="scientific">Diaphorina citri</name>
    <name type="common">Asian citrus psyllid</name>
    <dbReference type="NCBI Taxonomy" id="121845"/>
    <lineage>
        <taxon>Eukaryota</taxon>
        <taxon>Metazoa</taxon>
        <taxon>Ecdysozoa</taxon>
        <taxon>Arthropoda</taxon>
        <taxon>Hexapoda</taxon>
        <taxon>Insecta</taxon>
        <taxon>Pterygota</taxon>
        <taxon>Neoptera</taxon>
        <taxon>Paraneoptera</taxon>
        <taxon>Hemiptera</taxon>
        <taxon>Sternorrhyncha</taxon>
        <taxon>Psylloidea</taxon>
        <taxon>Psyllidae</taxon>
        <taxon>Diaphorininae</taxon>
        <taxon>Diaphorina</taxon>
    </lineage>
</organism>
<keyword evidence="2" id="KW-0732">Signal</keyword>
<dbReference type="Proteomes" id="UP000079169">
    <property type="component" value="Unplaced"/>
</dbReference>
<feature type="compositionally biased region" description="Basic and acidic residues" evidence="1">
    <location>
        <begin position="116"/>
        <end position="142"/>
    </location>
</feature>